<dbReference type="OrthoDB" id="591056at2759"/>
<evidence type="ECO:0000256" key="7">
    <source>
        <dbReference type="SAM" id="MobiDB-lite"/>
    </source>
</evidence>
<dbReference type="InterPro" id="IPR018289">
    <property type="entry name" value="MULE_transposase_dom"/>
</dbReference>
<dbReference type="Pfam" id="PF10551">
    <property type="entry name" value="MULE"/>
    <property type="match status" value="1"/>
</dbReference>
<evidence type="ECO:0000259" key="8">
    <source>
        <dbReference type="PROSITE" id="PS50966"/>
    </source>
</evidence>
<feature type="compositionally biased region" description="Basic and acidic residues" evidence="7">
    <location>
        <begin position="719"/>
        <end position="730"/>
    </location>
</feature>
<organism evidence="10">
    <name type="scientific">Ananas comosus</name>
    <name type="common">Pineapple</name>
    <name type="synonym">Ananas ananas</name>
    <dbReference type="NCBI Taxonomy" id="4615"/>
    <lineage>
        <taxon>Eukaryota</taxon>
        <taxon>Viridiplantae</taxon>
        <taxon>Streptophyta</taxon>
        <taxon>Embryophyta</taxon>
        <taxon>Tracheophyta</taxon>
        <taxon>Spermatophyta</taxon>
        <taxon>Magnoliopsida</taxon>
        <taxon>Liliopsida</taxon>
        <taxon>Poales</taxon>
        <taxon>Bromeliaceae</taxon>
        <taxon>Bromelioideae</taxon>
        <taxon>Ananas</taxon>
    </lineage>
</organism>
<evidence type="ECO:0000256" key="5">
    <source>
        <dbReference type="PROSITE-ProRule" id="PRU00325"/>
    </source>
</evidence>
<evidence type="ECO:0000313" key="10">
    <source>
        <dbReference type="RefSeq" id="XP_020100097.1"/>
    </source>
</evidence>
<dbReference type="AlphaFoldDB" id="A0A6P5FWT0"/>
<protein>
    <recommendedName>
        <fullName evidence="6">Protein FAR1-RELATED SEQUENCE</fullName>
    </recommendedName>
</protein>
<dbReference type="Pfam" id="PF03101">
    <property type="entry name" value="FAR1"/>
    <property type="match status" value="1"/>
</dbReference>
<keyword evidence="6" id="KW-0539">Nucleus</keyword>
<name>A0A6P5FWT0_ANACO</name>
<reference evidence="10 11" key="2">
    <citation type="submission" date="2025-04" db="UniProtKB">
        <authorList>
            <consortium name="RefSeq"/>
        </authorList>
    </citation>
    <scope>IDENTIFICATION</scope>
    <source>
        <tissue evidence="10 11">Leaf</tissue>
    </source>
</reference>
<dbReference type="GO" id="GO:0006355">
    <property type="term" value="P:regulation of DNA-templated transcription"/>
    <property type="evidence" value="ECO:0007669"/>
    <property type="project" value="UniProtKB-UniRule"/>
</dbReference>
<sequence>MTSTSSTSTFFPMRKHRCPCGDEQCYIEPEGFEEEELVEQVGVMEPNFDLGSPKLSLNSNKVAAPPYVGQSFQSDEEALEYYSNFARNNGFLVRRERSKGNPEHPMGVYKRELVCHRAGSPLSVKSPEAKRQRKKKPSRCKCDAQMVIKKNVLSGATKWVVISFSNLHNHDLLDINDVHYSPGYRYISQADRERILALVKGGCNANLIIRALEMEKGIKPGQLTFGERDLKNFLNASMSINPENEGLELLKACKVMKERNPDFRYEFTYDESNKLEHIAWSYVGSIQAYKIFGDVVFFDTTYHLYAYDRIVGVWFGLDNNGNTIFFCCAVLLDEKPDSYRWAFQAFLRLMDGKLPQTILTDFDLGLKDALTNELPSAKHAFSIWHIMSKLPGWFSSSLGSEYEKFKSEFYRIYESDTVEDFELHWEQMVIEFGLGSDRHISLLFIHRSCWALPYLRSWFFGGLLTTNNSMATKFFFKGFLNSQTRLKDFTEQVGVAVDFQNQAGEEAATQQSQESLKIKTCLPLEEHASTILTKYAFEMFQKEMMFSTHYAVYETSRESYLVRHHLKSDGGHIVSCIPSTEEVHCTCKGFECTGILCKHALRVLSLKNCFLVPEKYLIPRWRRESSLYPKSSGHKYRSQALRSLASIIIQESSVTRDRFDYVQWHLSRLLDHVRDMSAADESNGSDLEPSTSFDARVDVVPARSVTRGRPRKLKGMARVAKESNRVAEGD</sequence>
<dbReference type="SMART" id="SM00575">
    <property type="entry name" value="ZnF_PMZ"/>
    <property type="match status" value="1"/>
</dbReference>
<comment type="function">
    <text evidence="6">Putative transcription activator involved in regulating light control of development.</text>
</comment>
<dbReference type="RefSeq" id="XP_020100097.1">
    <property type="nucleotide sequence ID" value="XM_020244508.1"/>
</dbReference>
<dbReference type="PROSITE" id="PS50966">
    <property type="entry name" value="ZF_SWIM"/>
    <property type="match status" value="1"/>
</dbReference>
<evidence type="ECO:0000313" key="11">
    <source>
        <dbReference type="RefSeq" id="XP_020100098.1"/>
    </source>
</evidence>
<dbReference type="InterPro" id="IPR006564">
    <property type="entry name" value="Znf_PMZ"/>
</dbReference>
<keyword evidence="3 5" id="KW-0863">Zinc-finger</keyword>
<feature type="compositionally biased region" description="Basic residues" evidence="7">
    <location>
        <begin position="706"/>
        <end position="715"/>
    </location>
</feature>
<gene>
    <name evidence="10 11" type="primary">LOC109718326</name>
</gene>
<dbReference type="InterPro" id="IPR031052">
    <property type="entry name" value="FHY3/FAR1"/>
</dbReference>
<evidence type="ECO:0000256" key="6">
    <source>
        <dbReference type="RuleBase" id="RU367018"/>
    </source>
</evidence>
<proteinExistence type="inferred from homology"/>
<evidence type="ECO:0000256" key="3">
    <source>
        <dbReference type="ARBA" id="ARBA00022771"/>
    </source>
</evidence>
<comment type="similarity">
    <text evidence="1 6">Belongs to the FHY3/FAR1 family.</text>
</comment>
<dbReference type="GO" id="GO:0005634">
    <property type="term" value="C:nucleus"/>
    <property type="evidence" value="ECO:0007669"/>
    <property type="project" value="UniProtKB-SubCell"/>
</dbReference>
<evidence type="ECO:0000313" key="9">
    <source>
        <dbReference type="Proteomes" id="UP000515123"/>
    </source>
</evidence>
<dbReference type="Proteomes" id="UP000515123">
    <property type="component" value="Linkage group 12"/>
</dbReference>
<keyword evidence="4 6" id="KW-0862">Zinc</keyword>
<dbReference type="InterPro" id="IPR058778">
    <property type="entry name" value="HTH_FAR1-11-like"/>
</dbReference>
<dbReference type="RefSeq" id="XP_020100098.1">
    <property type="nucleotide sequence ID" value="XM_020244509.1"/>
</dbReference>
<accession>A0A6P5FWT0</accession>
<dbReference type="InterPro" id="IPR007527">
    <property type="entry name" value="Znf_SWIM"/>
</dbReference>
<feature type="region of interest" description="Disordered" evidence="7">
    <location>
        <begin position="704"/>
        <end position="730"/>
    </location>
</feature>
<dbReference type="Pfam" id="PF26175">
    <property type="entry name" value="HTH_FAR1"/>
    <property type="match status" value="1"/>
</dbReference>
<dbReference type="PANTHER" id="PTHR31669">
    <property type="entry name" value="PROTEIN FAR1-RELATED SEQUENCE 10-RELATED"/>
    <property type="match status" value="1"/>
</dbReference>
<dbReference type="InterPro" id="IPR004330">
    <property type="entry name" value="FAR1_DNA_bnd_dom"/>
</dbReference>
<dbReference type="Pfam" id="PF04434">
    <property type="entry name" value="SWIM"/>
    <property type="match status" value="1"/>
</dbReference>
<keyword evidence="2 6" id="KW-0479">Metal-binding</keyword>
<dbReference type="GeneID" id="109718326"/>
<dbReference type="GO" id="GO:0008270">
    <property type="term" value="F:zinc ion binding"/>
    <property type="evidence" value="ECO:0007669"/>
    <property type="project" value="UniProtKB-UniRule"/>
</dbReference>
<evidence type="ECO:0000256" key="2">
    <source>
        <dbReference type="ARBA" id="ARBA00022723"/>
    </source>
</evidence>
<reference evidence="9" key="1">
    <citation type="journal article" date="2015" name="Nat. Genet.">
        <title>The pineapple genome and the evolution of CAM photosynthesis.</title>
        <authorList>
            <person name="Ming R."/>
            <person name="VanBuren R."/>
            <person name="Wai C.M."/>
            <person name="Tang H."/>
            <person name="Schatz M.C."/>
            <person name="Bowers J.E."/>
            <person name="Lyons E."/>
            <person name="Wang M.L."/>
            <person name="Chen J."/>
            <person name="Biggers E."/>
            <person name="Zhang J."/>
            <person name="Huang L."/>
            <person name="Zhang L."/>
            <person name="Miao W."/>
            <person name="Zhang J."/>
            <person name="Ye Z."/>
            <person name="Miao C."/>
            <person name="Lin Z."/>
            <person name="Wang H."/>
            <person name="Zhou H."/>
            <person name="Yim W.C."/>
            <person name="Priest H.D."/>
            <person name="Zheng C."/>
            <person name="Woodhouse M."/>
            <person name="Edger P.P."/>
            <person name="Guyot R."/>
            <person name="Guo H.B."/>
            <person name="Guo H."/>
            <person name="Zheng G."/>
            <person name="Singh R."/>
            <person name="Sharma A."/>
            <person name="Min X."/>
            <person name="Zheng Y."/>
            <person name="Lee H."/>
            <person name="Gurtowski J."/>
            <person name="Sedlazeck F.J."/>
            <person name="Harkess A."/>
            <person name="McKain M.R."/>
            <person name="Liao Z."/>
            <person name="Fang J."/>
            <person name="Liu J."/>
            <person name="Zhang X."/>
            <person name="Zhang Q."/>
            <person name="Hu W."/>
            <person name="Qin Y."/>
            <person name="Wang K."/>
            <person name="Chen L.Y."/>
            <person name="Shirley N."/>
            <person name="Lin Y.R."/>
            <person name="Liu L.Y."/>
            <person name="Hernandez A.G."/>
            <person name="Wright C.L."/>
            <person name="Bulone V."/>
            <person name="Tuskan G.A."/>
            <person name="Heath K."/>
            <person name="Zee F."/>
            <person name="Moore P.H."/>
            <person name="Sunkar R."/>
            <person name="Leebens-Mack J.H."/>
            <person name="Mockler T."/>
            <person name="Bennetzen J.L."/>
            <person name="Freeling M."/>
            <person name="Sankoff D."/>
            <person name="Paterson A.H."/>
            <person name="Zhu X."/>
            <person name="Yang X."/>
            <person name="Smith J.A."/>
            <person name="Cushman J.C."/>
            <person name="Paull R.E."/>
            <person name="Yu Q."/>
        </authorList>
    </citation>
    <scope>NUCLEOTIDE SEQUENCE [LARGE SCALE GENOMIC DNA]</scope>
    <source>
        <strain evidence="9">cv. F153</strain>
    </source>
</reference>
<keyword evidence="9" id="KW-1185">Reference proteome</keyword>
<dbReference type="PANTHER" id="PTHR31669:SF174">
    <property type="entry name" value="PROTEIN FAR1-RELATED SEQUENCE 10-RELATED"/>
    <property type="match status" value="1"/>
</dbReference>
<comment type="subcellular location">
    <subcellularLocation>
        <location evidence="6">Nucleus</location>
    </subcellularLocation>
</comment>
<evidence type="ECO:0000256" key="4">
    <source>
        <dbReference type="ARBA" id="ARBA00022833"/>
    </source>
</evidence>
<feature type="domain" description="SWIM-type" evidence="8">
    <location>
        <begin position="560"/>
        <end position="608"/>
    </location>
</feature>
<evidence type="ECO:0000256" key="1">
    <source>
        <dbReference type="ARBA" id="ARBA00005889"/>
    </source>
</evidence>